<keyword evidence="2" id="KW-1133">Transmembrane helix</keyword>
<protein>
    <submittedName>
        <fullName evidence="4">Uncharacterized protein</fullName>
    </submittedName>
</protein>
<proteinExistence type="predicted"/>
<dbReference type="EMBL" id="KB445801">
    <property type="protein sequence ID" value="EMD35148.1"/>
    <property type="molecule type" value="Genomic_DNA"/>
</dbReference>
<organism evidence="4 5">
    <name type="scientific">Ceriporiopsis subvermispora (strain B)</name>
    <name type="common">White-rot fungus</name>
    <name type="synonym">Gelatoporia subvermispora</name>
    <dbReference type="NCBI Taxonomy" id="914234"/>
    <lineage>
        <taxon>Eukaryota</taxon>
        <taxon>Fungi</taxon>
        <taxon>Dikarya</taxon>
        <taxon>Basidiomycota</taxon>
        <taxon>Agaricomycotina</taxon>
        <taxon>Agaricomycetes</taxon>
        <taxon>Polyporales</taxon>
        <taxon>Gelatoporiaceae</taxon>
        <taxon>Gelatoporia</taxon>
    </lineage>
</organism>
<keyword evidence="5" id="KW-1185">Reference proteome</keyword>
<name>M2QDM8_CERS8</name>
<accession>M2QDM8</accession>
<feature type="transmembrane region" description="Helical" evidence="2">
    <location>
        <begin position="240"/>
        <end position="264"/>
    </location>
</feature>
<sequence length="402" mass="42590">MAITTIWVLVLLATLYFSSALSALHNVTIDDYYGDPVTGEQFSYSDSWVVGPQCNECLVAPDPSQLYNGTWHDTNEPGMSASVMFPGTAIWVYGVLAFAGSDEATLSTALNVTFLIDGQRTAGISTDSNESGGADSTYSYNFLLFNQGSLSDELHNFTLLNGMNSLVILDYLIYTSSASIDPSSIFMSSSALSSALSSTPSPTPTPSGPNGSSPSASSIEPAESSAAAATASSELSKQTVVIVATVTSIGCLLIITVIGALCYWRKRRWRGNTVRRLALTPSVESFHDNYAPDTAVLPPPAYEDLVPSTFSPGPSAITRSNEAHSTPVGPNTRIGVLELPRDLAYPLMATNTDDYTRDGAIKTTNVRSGVYDSTHPAAIAFAPSVVSRSKEAAYSHLTGSNR</sequence>
<evidence type="ECO:0000256" key="1">
    <source>
        <dbReference type="SAM" id="MobiDB-lite"/>
    </source>
</evidence>
<dbReference type="AlphaFoldDB" id="M2QDM8"/>
<dbReference type="HOGENOM" id="CLU_685113_0_0_1"/>
<evidence type="ECO:0000256" key="3">
    <source>
        <dbReference type="SAM" id="SignalP"/>
    </source>
</evidence>
<feature type="compositionally biased region" description="Low complexity" evidence="1">
    <location>
        <begin position="208"/>
        <end position="224"/>
    </location>
</feature>
<reference evidence="4 5" key="1">
    <citation type="journal article" date="2012" name="Proc. Natl. Acad. Sci. U.S.A.">
        <title>Comparative genomics of Ceriporiopsis subvermispora and Phanerochaete chrysosporium provide insight into selective ligninolysis.</title>
        <authorList>
            <person name="Fernandez-Fueyo E."/>
            <person name="Ruiz-Duenas F.J."/>
            <person name="Ferreira P."/>
            <person name="Floudas D."/>
            <person name="Hibbett D.S."/>
            <person name="Canessa P."/>
            <person name="Larrondo L.F."/>
            <person name="James T.Y."/>
            <person name="Seelenfreund D."/>
            <person name="Lobos S."/>
            <person name="Polanco R."/>
            <person name="Tello M."/>
            <person name="Honda Y."/>
            <person name="Watanabe T."/>
            <person name="Watanabe T."/>
            <person name="Ryu J.S."/>
            <person name="Kubicek C.P."/>
            <person name="Schmoll M."/>
            <person name="Gaskell J."/>
            <person name="Hammel K.E."/>
            <person name="St John F.J."/>
            <person name="Vanden Wymelenberg A."/>
            <person name="Sabat G."/>
            <person name="Splinter BonDurant S."/>
            <person name="Syed K."/>
            <person name="Yadav J.S."/>
            <person name="Doddapaneni H."/>
            <person name="Subramanian V."/>
            <person name="Lavin J.L."/>
            <person name="Oguiza J.A."/>
            <person name="Perez G."/>
            <person name="Pisabarro A.G."/>
            <person name="Ramirez L."/>
            <person name="Santoyo F."/>
            <person name="Master E."/>
            <person name="Coutinho P.M."/>
            <person name="Henrissat B."/>
            <person name="Lombard V."/>
            <person name="Magnuson J.K."/>
            <person name="Kuees U."/>
            <person name="Hori C."/>
            <person name="Igarashi K."/>
            <person name="Samejima M."/>
            <person name="Held B.W."/>
            <person name="Barry K.W."/>
            <person name="LaButti K.M."/>
            <person name="Lapidus A."/>
            <person name="Lindquist E.A."/>
            <person name="Lucas S.M."/>
            <person name="Riley R."/>
            <person name="Salamov A.A."/>
            <person name="Hoffmeister D."/>
            <person name="Schwenk D."/>
            <person name="Hadar Y."/>
            <person name="Yarden O."/>
            <person name="de Vries R.P."/>
            <person name="Wiebenga A."/>
            <person name="Stenlid J."/>
            <person name="Eastwood D."/>
            <person name="Grigoriev I.V."/>
            <person name="Berka R.M."/>
            <person name="Blanchette R.A."/>
            <person name="Kersten P."/>
            <person name="Martinez A.T."/>
            <person name="Vicuna R."/>
            <person name="Cullen D."/>
        </authorList>
    </citation>
    <scope>NUCLEOTIDE SEQUENCE [LARGE SCALE GENOMIC DNA]</scope>
    <source>
        <strain evidence="4 5">B</strain>
    </source>
</reference>
<evidence type="ECO:0000313" key="4">
    <source>
        <dbReference type="EMBL" id="EMD35148.1"/>
    </source>
</evidence>
<gene>
    <name evidence="4" type="ORF">CERSUDRAFT_116622</name>
</gene>
<evidence type="ECO:0000313" key="5">
    <source>
        <dbReference type="Proteomes" id="UP000016930"/>
    </source>
</evidence>
<keyword evidence="2" id="KW-0472">Membrane</keyword>
<keyword evidence="2" id="KW-0812">Transmembrane</keyword>
<evidence type="ECO:0000256" key="2">
    <source>
        <dbReference type="SAM" id="Phobius"/>
    </source>
</evidence>
<keyword evidence="3" id="KW-0732">Signal</keyword>
<feature type="region of interest" description="Disordered" evidence="1">
    <location>
        <begin position="197"/>
        <end position="224"/>
    </location>
</feature>
<feature type="signal peptide" evidence="3">
    <location>
        <begin position="1"/>
        <end position="20"/>
    </location>
</feature>
<dbReference type="OrthoDB" id="3245657at2759"/>
<dbReference type="STRING" id="914234.M2QDM8"/>
<dbReference type="Proteomes" id="UP000016930">
    <property type="component" value="Unassembled WGS sequence"/>
</dbReference>
<feature type="chain" id="PRO_5004022950" evidence="3">
    <location>
        <begin position="21"/>
        <end position="402"/>
    </location>
</feature>
<dbReference type="Gene3D" id="2.60.120.260">
    <property type="entry name" value="Galactose-binding domain-like"/>
    <property type="match status" value="1"/>
</dbReference>